<reference evidence="2 3" key="1">
    <citation type="submission" date="2024-04" db="EMBL/GenBank/DDBJ databases">
        <authorList>
            <person name="Waldvogel A.-M."/>
            <person name="Schoenle A."/>
        </authorList>
    </citation>
    <scope>NUCLEOTIDE SEQUENCE [LARGE SCALE GENOMIC DNA]</scope>
</reference>
<gene>
    <name evidence="2" type="ORF">KC01_LOCUS3856</name>
</gene>
<proteinExistence type="predicted"/>
<evidence type="ECO:0000313" key="2">
    <source>
        <dbReference type="EMBL" id="CAL1571764.1"/>
    </source>
</evidence>
<feature type="region of interest" description="Disordered" evidence="1">
    <location>
        <begin position="38"/>
        <end position="82"/>
    </location>
</feature>
<feature type="compositionally biased region" description="Basic and acidic residues" evidence="1">
    <location>
        <begin position="38"/>
        <end position="50"/>
    </location>
</feature>
<dbReference type="AlphaFoldDB" id="A0AAV2J8S1"/>
<dbReference type="EMBL" id="OZ035832">
    <property type="protein sequence ID" value="CAL1571764.1"/>
    <property type="molecule type" value="Genomic_DNA"/>
</dbReference>
<evidence type="ECO:0000313" key="3">
    <source>
        <dbReference type="Proteomes" id="UP001497482"/>
    </source>
</evidence>
<accession>A0AAV2J8S1</accession>
<feature type="region of interest" description="Disordered" evidence="1">
    <location>
        <begin position="1"/>
        <end position="26"/>
    </location>
</feature>
<dbReference type="Proteomes" id="UP001497482">
    <property type="component" value="Chromosome 10"/>
</dbReference>
<feature type="compositionally biased region" description="Polar residues" evidence="1">
    <location>
        <begin position="1"/>
        <end position="22"/>
    </location>
</feature>
<protein>
    <submittedName>
        <fullName evidence="2">Uncharacterized protein</fullName>
    </submittedName>
</protein>
<evidence type="ECO:0000256" key="1">
    <source>
        <dbReference type="SAM" id="MobiDB-lite"/>
    </source>
</evidence>
<keyword evidence="3" id="KW-1185">Reference proteome</keyword>
<name>A0AAV2J8S1_KNICA</name>
<feature type="compositionally biased region" description="Basic and acidic residues" evidence="1">
    <location>
        <begin position="72"/>
        <end position="82"/>
    </location>
</feature>
<organism evidence="2 3">
    <name type="scientific">Knipowitschia caucasica</name>
    <name type="common">Caucasian dwarf goby</name>
    <name type="synonym">Pomatoschistus caucasicus</name>
    <dbReference type="NCBI Taxonomy" id="637954"/>
    <lineage>
        <taxon>Eukaryota</taxon>
        <taxon>Metazoa</taxon>
        <taxon>Chordata</taxon>
        <taxon>Craniata</taxon>
        <taxon>Vertebrata</taxon>
        <taxon>Euteleostomi</taxon>
        <taxon>Actinopterygii</taxon>
        <taxon>Neopterygii</taxon>
        <taxon>Teleostei</taxon>
        <taxon>Neoteleostei</taxon>
        <taxon>Acanthomorphata</taxon>
        <taxon>Gobiaria</taxon>
        <taxon>Gobiiformes</taxon>
        <taxon>Gobioidei</taxon>
        <taxon>Gobiidae</taxon>
        <taxon>Gobiinae</taxon>
        <taxon>Knipowitschia</taxon>
    </lineage>
</organism>
<sequence length="82" mass="8840">MQSRTDAAHRPTQTDGSPSQNKADIWRPIIACRVRMGTRDGGLRDEKEQWSDAGGQVGERLTQSSGDGLSVSDRDDVVVGLG</sequence>